<evidence type="ECO:0000256" key="1">
    <source>
        <dbReference type="SAM" id="Phobius"/>
    </source>
</evidence>
<reference evidence="2" key="1">
    <citation type="submission" date="1998-08" db="EMBL/GenBank/DDBJ databases">
        <title>The genes coding for the hsp70 (dnaK) molecular chaperone machine occur in the moderate thermophilic archaeon Methanosarcina thermophila TM-1.</title>
        <authorList>
            <person name="Hofman-Bang J.P."/>
            <person name="Lange M."/>
            <person name="Conway de Macario E."/>
            <person name="Macario A.J.L."/>
            <person name="Ahring B.K."/>
        </authorList>
    </citation>
    <scope>NUCLEOTIDE SEQUENCE</scope>
    <source>
        <strain evidence="2">TM-1</strain>
    </source>
</reference>
<keyword evidence="1" id="KW-0812">Transmembrane</keyword>
<proteinExistence type="predicted"/>
<protein>
    <submittedName>
        <fullName evidence="2">Uncharacterized protein</fullName>
    </submittedName>
</protein>
<evidence type="ECO:0000313" key="2">
    <source>
        <dbReference type="EMBL" id="CAB54852.1"/>
    </source>
</evidence>
<keyword evidence="1" id="KW-1133">Transmembrane helix</keyword>
<keyword evidence="1" id="KW-0472">Membrane</keyword>
<feature type="transmembrane region" description="Helical" evidence="1">
    <location>
        <begin position="12"/>
        <end position="37"/>
    </location>
</feature>
<organism evidence="2">
    <name type="scientific">Methanosarcina thermophila</name>
    <dbReference type="NCBI Taxonomy" id="2210"/>
    <lineage>
        <taxon>Archaea</taxon>
        <taxon>Methanobacteriati</taxon>
        <taxon>Methanobacteriota</taxon>
        <taxon>Stenosarchaea group</taxon>
        <taxon>Methanomicrobia</taxon>
        <taxon>Methanosarcinales</taxon>
        <taxon>Methanosarcinaceae</taxon>
        <taxon>Methanosarcina</taxon>
    </lineage>
</organism>
<sequence>MRPFSLIPNILPFLFSWILFFLFPHLHLILSEIFAYLPGFPYF</sequence>
<name>Q9UXR4_METTE</name>
<reference evidence="2" key="2">
    <citation type="journal article" date="1999" name="Gene">
        <title>The genes coding for the hsp70 (dnaK) molecular chaperone machine occur in the moderate thermophilic archaeon Methanosarcina thermophila TM-1.</title>
        <authorList>
            <person name="Hofman-Bang J.P."/>
            <person name="Lange M."/>
            <person name="Conway de Macario E."/>
            <person name="Macario A.J.P."/>
            <person name="Ahring B.K."/>
        </authorList>
    </citation>
    <scope>NUCLEOTIDE SEQUENCE</scope>
    <source>
        <strain evidence="2">TM-1</strain>
    </source>
</reference>
<dbReference type="EMBL" id="AJ010568">
    <property type="protein sequence ID" value="CAB54852.1"/>
    <property type="molecule type" value="Genomic_DNA"/>
</dbReference>
<accession>Q9UXR4</accession>
<dbReference type="AlphaFoldDB" id="Q9UXR4"/>